<evidence type="ECO:0000313" key="2">
    <source>
        <dbReference type="Proteomes" id="UP000326509"/>
    </source>
</evidence>
<organism evidence="1 2">
    <name type="scientific">Patiriisocius marinus</name>
    <dbReference type="NCBI Taxonomy" id="1397112"/>
    <lineage>
        <taxon>Bacteria</taxon>
        <taxon>Pseudomonadati</taxon>
        <taxon>Bacteroidota</taxon>
        <taxon>Flavobacteriia</taxon>
        <taxon>Flavobacteriales</taxon>
        <taxon>Flavobacteriaceae</taxon>
        <taxon>Patiriisocius</taxon>
    </lineage>
</organism>
<name>A0A5J4IVX1_9FLAO</name>
<dbReference type="AlphaFoldDB" id="A0A5J4IVX1"/>
<evidence type="ECO:0000313" key="1">
    <source>
        <dbReference type="EMBL" id="GER59006.1"/>
    </source>
</evidence>
<protein>
    <recommendedName>
        <fullName evidence="3">WbqC-like protein family protein</fullName>
    </recommendedName>
</protein>
<gene>
    <name evidence="1" type="ORF">ULMA_11140</name>
</gene>
<proteinExistence type="predicted"/>
<reference evidence="1 2" key="1">
    <citation type="submission" date="2019-08" db="EMBL/GenBank/DDBJ databases">
        <title>Draft genome sequence of Ulvibacter marinus type strain NBRC 109484.</title>
        <authorList>
            <person name="Kawano K."/>
            <person name="Ushijima N."/>
            <person name="Kihara M."/>
            <person name="Itoh H."/>
        </authorList>
    </citation>
    <scope>NUCLEOTIDE SEQUENCE [LARGE SCALE GENOMIC DNA]</scope>
    <source>
        <strain evidence="1 2">NBRC 109484</strain>
    </source>
</reference>
<dbReference type="EMBL" id="BKCG01000002">
    <property type="protein sequence ID" value="GER59006.1"/>
    <property type="molecule type" value="Genomic_DNA"/>
</dbReference>
<keyword evidence="2" id="KW-1185">Reference proteome</keyword>
<comment type="caution">
    <text evidence="1">The sequence shown here is derived from an EMBL/GenBank/DDBJ whole genome shotgun (WGS) entry which is preliminary data.</text>
</comment>
<dbReference type="Proteomes" id="UP000326509">
    <property type="component" value="Unassembled WGS sequence"/>
</dbReference>
<accession>A0A5J4IVX1</accession>
<sequence>MVAISQADAVVFEVQDNYQKQTYRNRAYISHSGGKMLLGVPIIHLKDNKRKKTSEICVENEVPWLYNHWKSLQTAYRTSPFFEYYEEDLAPLFKKEVTSLLDFNMEIIEVLLDLIGIDVSISKTTEFHKNPEQLDGRFLADAKKEKDHGFETYHQVFENVIGFIPNLSVLDLLFNEGPNTISYLESQKLDLE</sequence>
<evidence type="ECO:0008006" key="3">
    <source>
        <dbReference type="Google" id="ProtNLM"/>
    </source>
</evidence>
<dbReference type="Pfam" id="PF08889">
    <property type="entry name" value="WbqC"/>
    <property type="match status" value="1"/>
</dbReference>
<dbReference type="InterPro" id="IPR014985">
    <property type="entry name" value="WbqC"/>
</dbReference>